<gene>
    <name evidence="1" type="ORF">METZ01_LOCUS216590</name>
</gene>
<proteinExistence type="predicted"/>
<protein>
    <submittedName>
        <fullName evidence="1">Uncharacterized protein</fullName>
    </submittedName>
</protein>
<accession>A0A382FKV2</accession>
<evidence type="ECO:0000313" key="1">
    <source>
        <dbReference type="EMBL" id="SVB63736.1"/>
    </source>
</evidence>
<organism evidence="1">
    <name type="scientific">marine metagenome</name>
    <dbReference type="NCBI Taxonomy" id="408172"/>
    <lineage>
        <taxon>unclassified sequences</taxon>
        <taxon>metagenomes</taxon>
        <taxon>ecological metagenomes</taxon>
    </lineage>
</organism>
<dbReference type="EMBL" id="UINC01050595">
    <property type="protein sequence ID" value="SVB63736.1"/>
    <property type="molecule type" value="Genomic_DNA"/>
</dbReference>
<reference evidence="1" key="1">
    <citation type="submission" date="2018-05" db="EMBL/GenBank/DDBJ databases">
        <authorList>
            <person name="Lanie J.A."/>
            <person name="Ng W.-L."/>
            <person name="Kazmierczak K.M."/>
            <person name="Andrzejewski T.M."/>
            <person name="Davidsen T.M."/>
            <person name="Wayne K.J."/>
            <person name="Tettelin H."/>
            <person name="Glass J.I."/>
            <person name="Rusch D."/>
            <person name="Podicherti R."/>
            <person name="Tsui H.-C.T."/>
            <person name="Winkler M.E."/>
        </authorList>
    </citation>
    <scope>NUCLEOTIDE SEQUENCE</scope>
</reference>
<feature type="non-terminal residue" evidence="1">
    <location>
        <position position="186"/>
    </location>
</feature>
<sequence>MIDKSIRFQTISDAFLWRTDNGFKTTFNYADILGLFYKVEDSHVELNFYSKNNDFIKKIIINQLNYSNKLLIDKDFLDGIEDYGVFYIFHRYDNYSGDDLIISNRCYVGFSLKDSLSSFVHGNQFVRYQSLDGKYDGSDMVKSSFFNNKYRIQNSFLDFTKSELFFVNPTSKKIDFSIGNIRYRLG</sequence>
<dbReference type="AlphaFoldDB" id="A0A382FKV2"/>
<name>A0A382FKV2_9ZZZZ</name>